<dbReference type="InterPro" id="IPR020277">
    <property type="entry name" value="DUF2624"/>
</dbReference>
<sequence length="94" mass="10984">MSNFLKELIINKMKSLSQQEIIQYSKQYGFNISQAQAKDITTYLKSHSINPFESSDRAKMFRDLTQITDQETATKARKLFNEIIKSYGIDHLFN</sequence>
<proteinExistence type="predicted"/>
<comment type="caution">
    <text evidence="1">The sequence shown here is derived from an EMBL/GenBank/DDBJ whole genome shotgun (WGS) entry which is preliminary data.</text>
</comment>
<organism evidence="1 2">
    <name type="scientific">Virgibacillus byunsanensis</name>
    <dbReference type="NCBI Taxonomy" id="570945"/>
    <lineage>
        <taxon>Bacteria</taxon>
        <taxon>Bacillati</taxon>
        <taxon>Bacillota</taxon>
        <taxon>Bacilli</taxon>
        <taxon>Bacillales</taxon>
        <taxon>Bacillaceae</taxon>
        <taxon>Virgibacillus</taxon>
    </lineage>
</organism>
<dbReference type="EMBL" id="JBHTKJ010000021">
    <property type="protein sequence ID" value="MFD1038499.1"/>
    <property type="molecule type" value="Genomic_DNA"/>
</dbReference>
<reference evidence="2" key="1">
    <citation type="journal article" date="2019" name="Int. J. Syst. Evol. Microbiol.">
        <title>The Global Catalogue of Microorganisms (GCM) 10K type strain sequencing project: providing services to taxonomists for standard genome sequencing and annotation.</title>
        <authorList>
            <consortium name="The Broad Institute Genomics Platform"/>
            <consortium name="The Broad Institute Genome Sequencing Center for Infectious Disease"/>
            <person name="Wu L."/>
            <person name="Ma J."/>
        </authorList>
    </citation>
    <scope>NUCLEOTIDE SEQUENCE [LARGE SCALE GENOMIC DNA]</scope>
    <source>
        <strain evidence="2">CCUG 56754</strain>
    </source>
</reference>
<keyword evidence="2" id="KW-1185">Reference proteome</keyword>
<accession>A0ABW3LMM5</accession>
<evidence type="ECO:0000313" key="1">
    <source>
        <dbReference type="EMBL" id="MFD1038499.1"/>
    </source>
</evidence>
<evidence type="ECO:0000313" key="2">
    <source>
        <dbReference type="Proteomes" id="UP001597040"/>
    </source>
</evidence>
<name>A0ABW3LMM5_9BACI</name>
<dbReference type="Proteomes" id="UP001597040">
    <property type="component" value="Unassembled WGS sequence"/>
</dbReference>
<dbReference type="Pfam" id="PF11116">
    <property type="entry name" value="DUF2624"/>
    <property type="match status" value="1"/>
</dbReference>
<protein>
    <submittedName>
        <fullName evidence="1">DUF2624 domain-containing protein</fullName>
    </submittedName>
</protein>
<gene>
    <name evidence="1" type="ORF">ACFQ3N_08855</name>
</gene>
<dbReference type="RefSeq" id="WP_390361530.1">
    <property type="nucleotide sequence ID" value="NZ_JBHTKJ010000021.1"/>
</dbReference>